<comment type="similarity">
    <text evidence="7">Belongs to the peptidase A2 family. HERV class-II K(HML-2) subfamily.</text>
</comment>
<dbReference type="Pfam" id="PF01585">
    <property type="entry name" value="G-patch"/>
    <property type="match status" value="1"/>
</dbReference>
<dbReference type="InterPro" id="IPR021109">
    <property type="entry name" value="Peptidase_aspartic_dom_sf"/>
</dbReference>
<evidence type="ECO:0000259" key="11">
    <source>
        <dbReference type="PROSITE" id="PS50174"/>
    </source>
</evidence>
<dbReference type="Gene3D" id="2.70.40.10">
    <property type="match status" value="1"/>
</dbReference>
<evidence type="ECO:0000256" key="10">
    <source>
        <dbReference type="ARBA" id="ARBA00043244"/>
    </source>
</evidence>
<evidence type="ECO:0000313" key="13">
    <source>
        <dbReference type="EMBL" id="ELR60034.1"/>
    </source>
</evidence>
<dbReference type="AlphaFoldDB" id="L8IXA6"/>
<evidence type="ECO:0000256" key="6">
    <source>
        <dbReference type="ARBA" id="ARBA00022801"/>
    </source>
</evidence>
<dbReference type="SUPFAM" id="SSF50630">
    <property type="entry name" value="Acid proteases"/>
    <property type="match status" value="1"/>
</dbReference>
<evidence type="ECO:0000256" key="5">
    <source>
        <dbReference type="ARBA" id="ARBA00022758"/>
    </source>
</evidence>
<evidence type="ECO:0000256" key="2">
    <source>
        <dbReference type="ARBA" id="ARBA00013083"/>
    </source>
</evidence>
<proteinExistence type="inferred from homology"/>
<dbReference type="CDD" id="cd07557">
    <property type="entry name" value="trimeric_dUTPase"/>
    <property type="match status" value="1"/>
</dbReference>
<reference evidence="13 14" key="1">
    <citation type="journal article" date="2012" name="Nat. Genet.">
        <title>The yak genome and adaptation to life at high altitude.</title>
        <authorList>
            <person name="Qiu Q."/>
            <person name="Zhang G."/>
            <person name="Ma T."/>
            <person name="Qian W."/>
            <person name="Wang J."/>
            <person name="Ye Z."/>
            <person name="Cao C."/>
            <person name="Hu Q."/>
            <person name="Kim J."/>
            <person name="Larkin D.M."/>
            <person name="Auvil L."/>
            <person name="Capitanu B."/>
            <person name="Ma J."/>
            <person name="Lewin H.A."/>
            <person name="Qian X."/>
            <person name="Lang Y."/>
            <person name="Zhou R."/>
            <person name="Wang L."/>
            <person name="Wang K."/>
            <person name="Xia J."/>
            <person name="Liao S."/>
            <person name="Pan S."/>
            <person name="Lu X."/>
            <person name="Hou H."/>
            <person name="Wang Y."/>
            <person name="Zang X."/>
            <person name="Yin Y."/>
            <person name="Ma H."/>
            <person name="Zhang J."/>
            <person name="Wang Z."/>
            <person name="Zhang Y."/>
            <person name="Zhang D."/>
            <person name="Yonezawa T."/>
            <person name="Hasegawa M."/>
            <person name="Zhong Y."/>
            <person name="Liu W."/>
            <person name="Zhang Y."/>
            <person name="Huang Z."/>
            <person name="Zhang S."/>
            <person name="Long R."/>
            <person name="Yang H."/>
            <person name="Wang J."/>
            <person name="Lenstra J.A."/>
            <person name="Cooper D.N."/>
            <person name="Wu Y."/>
            <person name="Wang J."/>
            <person name="Shi P."/>
            <person name="Wang J."/>
            <person name="Liu J."/>
        </authorList>
    </citation>
    <scope>NUCLEOTIDE SEQUENCE [LARGE SCALE GENOMIC DNA]</scope>
    <source>
        <strain evidence="14">yakQH1</strain>
    </source>
</reference>
<keyword evidence="6" id="KW-0378">Hydrolase</keyword>
<feature type="domain" description="Peptidase A2" evidence="12">
    <location>
        <begin position="172"/>
        <end position="248"/>
    </location>
</feature>
<feature type="non-terminal residue" evidence="13">
    <location>
        <position position="302"/>
    </location>
</feature>
<dbReference type="InterPro" id="IPR018061">
    <property type="entry name" value="Retropepsins"/>
</dbReference>
<feature type="domain" description="G-patch" evidence="11">
    <location>
        <begin position="259"/>
        <end position="302"/>
    </location>
</feature>
<dbReference type="PANTHER" id="PTHR19422:SF123">
    <property type="entry name" value="RT1 CLASS I, LOCUS CE15"/>
    <property type="match status" value="1"/>
</dbReference>
<dbReference type="GO" id="GO:0006508">
    <property type="term" value="P:proteolysis"/>
    <property type="evidence" value="ECO:0007669"/>
    <property type="project" value="UniProtKB-KW"/>
</dbReference>
<dbReference type="EMBL" id="JH880643">
    <property type="protein sequence ID" value="ELR60034.1"/>
    <property type="molecule type" value="Genomic_DNA"/>
</dbReference>
<dbReference type="InterPro" id="IPR033704">
    <property type="entry name" value="dUTPase_trimeric"/>
</dbReference>
<dbReference type="InterPro" id="IPR034170">
    <property type="entry name" value="Retropepsin-like_cat_dom"/>
</dbReference>
<accession>L8IXA6</accession>
<keyword evidence="4" id="KW-0064">Aspartyl protease</keyword>
<dbReference type="GO" id="GO:0003676">
    <property type="term" value="F:nucleic acid binding"/>
    <property type="evidence" value="ECO:0007669"/>
    <property type="project" value="InterPro"/>
</dbReference>
<comment type="catalytic activity">
    <reaction evidence="1">
        <text>Processing at the authentic HIV-1 PR recognition site and release of the mature p17 matrix and the p24 capsid protein, as a result of the cleavage of the -SQNY-|-PIVQ- cleavage site.</text>
        <dbReference type="EC" id="3.4.23.50"/>
    </reaction>
</comment>
<evidence type="ECO:0000256" key="1">
    <source>
        <dbReference type="ARBA" id="ARBA00001339"/>
    </source>
</evidence>
<keyword evidence="5" id="KW-0688">Ribosomal frameshifting</keyword>
<evidence type="ECO:0000256" key="8">
    <source>
        <dbReference type="ARBA" id="ARBA00038675"/>
    </source>
</evidence>
<evidence type="ECO:0000256" key="9">
    <source>
        <dbReference type="ARBA" id="ARBA00042135"/>
    </source>
</evidence>
<dbReference type="InterPro" id="IPR036157">
    <property type="entry name" value="dUTPase-like_sf"/>
</dbReference>
<dbReference type="GO" id="GO:0075523">
    <property type="term" value="P:viral translational frameshifting"/>
    <property type="evidence" value="ECO:0007669"/>
    <property type="project" value="UniProtKB-KW"/>
</dbReference>
<organism evidence="13 14">
    <name type="scientific">Bos mutus</name>
    <name type="common">wild yak</name>
    <dbReference type="NCBI Taxonomy" id="72004"/>
    <lineage>
        <taxon>Eukaryota</taxon>
        <taxon>Metazoa</taxon>
        <taxon>Chordata</taxon>
        <taxon>Craniata</taxon>
        <taxon>Vertebrata</taxon>
        <taxon>Euteleostomi</taxon>
        <taxon>Mammalia</taxon>
        <taxon>Eutheria</taxon>
        <taxon>Laurasiatheria</taxon>
        <taxon>Artiodactyla</taxon>
        <taxon>Ruminantia</taxon>
        <taxon>Pecora</taxon>
        <taxon>Bovidae</taxon>
        <taxon>Bovinae</taxon>
        <taxon>Bos</taxon>
    </lineage>
</organism>
<feature type="non-terminal residue" evidence="13">
    <location>
        <position position="1"/>
    </location>
</feature>
<evidence type="ECO:0000256" key="4">
    <source>
        <dbReference type="ARBA" id="ARBA00022750"/>
    </source>
</evidence>
<dbReference type="PROSITE" id="PS50175">
    <property type="entry name" value="ASP_PROT_RETROV"/>
    <property type="match status" value="1"/>
</dbReference>
<keyword evidence="3" id="KW-0645">Protease</keyword>
<dbReference type="InterPro" id="IPR051592">
    <property type="entry name" value="HERV-K_Pro_peptidase_A2"/>
</dbReference>
<dbReference type="GO" id="GO:0004190">
    <property type="term" value="F:aspartic-type endopeptidase activity"/>
    <property type="evidence" value="ECO:0007669"/>
    <property type="project" value="UniProtKB-KW"/>
</dbReference>
<protein>
    <recommendedName>
        <fullName evidence="2">human endogenous retrovirus K endopeptidase</fullName>
        <ecNumber evidence="2">3.4.23.50</ecNumber>
    </recommendedName>
    <alternativeName>
        <fullName evidence="10">Protease</fullName>
    </alternativeName>
    <alternativeName>
        <fullName evidence="9">Proteinase</fullName>
    </alternativeName>
</protein>
<dbReference type="InterPro" id="IPR001995">
    <property type="entry name" value="Peptidase_A2_cat"/>
</dbReference>
<dbReference type="Pfam" id="PF00692">
    <property type="entry name" value="dUTPase"/>
    <property type="match status" value="1"/>
</dbReference>
<dbReference type="EC" id="3.4.23.50" evidence="2"/>
<dbReference type="PANTHER" id="PTHR19422">
    <property type="entry name" value="GAG RETROVIRAL POLYPROTEIN"/>
    <property type="match status" value="1"/>
</dbReference>
<evidence type="ECO:0000256" key="7">
    <source>
        <dbReference type="ARBA" id="ARBA00038141"/>
    </source>
</evidence>
<dbReference type="CDD" id="cd05482">
    <property type="entry name" value="HIV_retropepsin_like"/>
    <property type="match status" value="1"/>
</dbReference>
<gene>
    <name evidence="13" type="ORF">M91_18017</name>
</gene>
<name>L8IXA6_9CETA</name>
<dbReference type="SUPFAM" id="SSF51283">
    <property type="entry name" value="dUTPase-like"/>
    <property type="match status" value="1"/>
</dbReference>
<evidence type="ECO:0000256" key="3">
    <source>
        <dbReference type="ARBA" id="ARBA00022670"/>
    </source>
</evidence>
<dbReference type="Gene3D" id="2.40.70.10">
    <property type="entry name" value="Acid Proteases"/>
    <property type="match status" value="1"/>
</dbReference>
<dbReference type="InterPro" id="IPR000467">
    <property type="entry name" value="G_patch_dom"/>
</dbReference>
<evidence type="ECO:0000313" key="14">
    <source>
        <dbReference type="Proteomes" id="UP000011080"/>
    </source>
</evidence>
<evidence type="ECO:0000259" key="12">
    <source>
        <dbReference type="PROSITE" id="PS50175"/>
    </source>
</evidence>
<dbReference type="Pfam" id="PF00077">
    <property type="entry name" value="RVP"/>
    <property type="match status" value="1"/>
</dbReference>
<dbReference type="InterPro" id="IPR029054">
    <property type="entry name" value="dUTPase-like"/>
</dbReference>
<comment type="subunit">
    <text evidence="8">Active as a homodimer.</text>
</comment>
<dbReference type="Proteomes" id="UP000011080">
    <property type="component" value="Unassembled WGS sequence"/>
</dbReference>
<dbReference type="PROSITE" id="PS50174">
    <property type="entry name" value="G_PATCH"/>
    <property type="match status" value="1"/>
</dbReference>
<sequence>KWAEGAAPAPDNHKGSCVESLCSLCSVSELLRATSGSAGLDLSSTMATILTNPDVLVSLIPTGVAGPLPEGIVGLVLGCSSLSLFKEFCGVVNYDYTGENKVLILPPARTVQINKGKGIAQLLFLPYYQTRKTLISQARDPRGFRSIDLAFGVQEITASKPLKDLLIQENKMSWLLDTGADVSCIAGKDGPSSWLTHLTNAGLVGIGSVSSVAKSSRILTWSDEKGAQGTFCPYVTPSLPFSLWGRDILFQMGMLLNSPDGKVTNQMLQMRYNPDKRLGKDHQGIASPLEAVPNMNREDLGY</sequence>